<dbReference type="Proteomes" id="UP001652564">
    <property type="component" value="Unassembled WGS sequence"/>
</dbReference>
<evidence type="ECO:0000313" key="1">
    <source>
        <dbReference type="EMBL" id="MCV2871507.1"/>
    </source>
</evidence>
<proteinExistence type="predicted"/>
<protein>
    <submittedName>
        <fullName evidence="1">Uncharacterized protein</fullName>
    </submittedName>
</protein>
<keyword evidence="2" id="KW-1185">Reference proteome</keyword>
<comment type="caution">
    <text evidence="1">The sequence shown here is derived from an EMBL/GenBank/DDBJ whole genome shotgun (WGS) entry which is preliminary data.</text>
</comment>
<accession>A0ABT2ZKD5</accession>
<gene>
    <name evidence="1" type="ORF">OEZ71_04280</name>
</gene>
<organism evidence="1 2">
    <name type="scientific">Albidovulum litorale</name>
    <dbReference type="NCBI Taxonomy" id="2984134"/>
    <lineage>
        <taxon>Bacteria</taxon>
        <taxon>Pseudomonadati</taxon>
        <taxon>Pseudomonadota</taxon>
        <taxon>Alphaproteobacteria</taxon>
        <taxon>Rhodobacterales</taxon>
        <taxon>Paracoccaceae</taxon>
        <taxon>Albidovulum</taxon>
    </lineage>
</organism>
<dbReference type="RefSeq" id="WP_263738675.1">
    <property type="nucleotide sequence ID" value="NZ_JAOWKZ010000001.1"/>
</dbReference>
<dbReference type="EMBL" id="JAOWKZ010000001">
    <property type="protein sequence ID" value="MCV2871507.1"/>
    <property type="molecule type" value="Genomic_DNA"/>
</dbReference>
<reference evidence="1 2" key="1">
    <citation type="submission" date="2022-10" db="EMBL/GenBank/DDBJ databases">
        <title>Defluviimonas sp. nov., isolated from ocean surface sediments.</title>
        <authorList>
            <person name="He W."/>
            <person name="Wang L."/>
            <person name="Zhang D.-F."/>
        </authorList>
    </citation>
    <scope>NUCLEOTIDE SEQUENCE [LARGE SCALE GENOMIC DNA]</scope>
    <source>
        <strain evidence="1 2">WL0050</strain>
    </source>
</reference>
<evidence type="ECO:0000313" key="2">
    <source>
        <dbReference type="Proteomes" id="UP001652564"/>
    </source>
</evidence>
<name>A0ABT2ZKD5_9RHOB</name>
<sequence length="48" mass="5253">MRAHALARCQRLILGRSDALKLHKDQIDGDTIWGVRGKTGEEVAIPVG</sequence>